<accession>A0A1B6NRU7</accession>
<protein>
    <submittedName>
        <fullName evidence="2">Secreted protein</fullName>
    </submittedName>
</protein>
<evidence type="ECO:0000256" key="1">
    <source>
        <dbReference type="SAM" id="Phobius"/>
    </source>
</evidence>
<keyword evidence="1" id="KW-0472">Membrane</keyword>
<dbReference type="EMBL" id="AYSL01001650">
    <property type="protein sequence ID" value="KTF05652.1"/>
    <property type="molecule type" value="Genomic_DNA"/>
</dbReference>
<proteinExistence type="predicted"/>
<keyword evidence="1" id="KW-0812">Transmembrane</keyword>
<dbReference type="AlphaFoldDB" id="A0A1B6NRU7"/>
<feature type="transmembrane region" description="Helical" evidence="1">
    <location>
        <begin position="26"/>
        <end position="44"/>
    </location>
</feature>
<organism evidence="2">
    <name type="scientific">marine sediment metagenome</name>
    <dbReference type="NCBI Taxonomy" id="412755"/>
    <lineage>
        <taxon>unclassified sequences</taxon>
        <taxon>metagenomes</taxon>
        <taxon>ecological metagenomes</taxon>
    </lineage>
</organism>
<evidence type="ECO:0000313" key="2">
    <source>
        <dbReference type="EMBL" id="KTF05652.1"/>
    </source>
</evidence>
<comment type="caution">
    <text evidence="2">The sequence shown here is derived from an EMBL/GenBank/DDBJ whole genome shotgun (WGS) entry which is preliminary data.</text>
</comment>
<name>A0A1B6NRU7_9ZZZZ</name>
<reference evidence="2" key="1">
    <citation type="submission" date="2013-11" db="EMBL/GenBank/DDBJ databases">
        <title>Microbial diversity, functional groups and degradation webs in Northern and Southern Mediterranean and Red Sea marine crude oil polluted sites.</title>
        <authorList>
            <person name="Daffonchio D."/>
            <person name="Mapelli F."/>
            <person name="Ferrer M."/>
            <person name="Richter M."/>
            <person name="Cherif A."/>
            <person name="Malkawi H.I."/>
            <person name="Yakimov M.M."/>
            <person name="Abdel-Fattah Y.R."/>
            <person name="Blaghen M."/>
            <person name="Golyshin P.N."/>
            <person name="Kalogerakis N."/>
            <person name="Boon N."/>
            <person name="Magagnini M."/>
            <person name="Fava F."/>
        </authorList>
    </citation>
    <scope>NUCLEOTIDE SEQUENCE</scope>
</reference>
<gene>
    <name evidence="2" type="ORF">MGSAQ_002852</name>
</gene>
<sequence length="46" mass="4875">MTTTLASSLANAFAVASPNPEAPPNIIATLSYSFIVCLLFLNIVNY</sequence>
<keyword evidence="1" id="KW-1133">Transmembrane helix</keyword>